<evidence type="ECO:0000313" key="1">
    <source>
        <dbReference type="EMBL" id="QDT56528.1"/>
    </source>
</evidence>
<gene>
    <name evidence="1" type="ORF">Pan44_45840</name>
</gene>
<dbReference type="SUPFAM" id="SSF49373">
    <property type="entry name" value="Invasin/intimin cell-adhesion fragments"/>
    <property type="match status" value="1"/>
</dbReference>
<proteinExistence type="predicted"/>
<dbReference type="RefSeq" id="WP_145033996.1">
    <property type="nucleotide sequence ID" value="NZ_CP036271.1"/>
</dbReference>
<name>A0A517SK80_9PLAN</name>
<dbReference type="EMBL" id="CP036271">
    <property type="protein sequence ID" value="QDT56528.1"/>
    <property type="molecule type" value="Genomic_DNA"/>
</dbReference>
<dbReference type="Proteomes" id="UP000315700">
    <property type="component" value="Chromosome"/>
</dbReference>
<dbReference type="InParanoid" id="A0A517SK80"/>
<dbReference type="AlphaFoldDB" id="A0A517SK80"/>
<sequence>MLKHILLLSVTLVPVLSGCGSDGPPLGAVTGRVTLDGKPIPGAVLTFVSQADGGSPSYGGTDDDGRYTLMFTNSKSGALVGDHIVQIETTKVSAAEAKELVAQGMSAPPSFVAIPKKYKKPGALVARVAKGGNTIDFELTSK</sequence>
<dbReference type="PROSITE" id="PS51257">
    <property type="entry name" value="PROKAR_LIPOPROTEIN"/>
    <property type="match status" value="1"/>
</dbReference>
<accession>A0A517SK80</accession>
<protein>
    <recommendedName>
        <fullName evidence="3">Carboxypeptidase regulatory-like domain-containing protein</fullName>
    </recommendedName>
</protein>
<dbReference type="InterPro" id="IPR008964">
    <property type="entry name" value="Invasin/intimin_cell_adhesion"/>
</dbReference>
<evidence type="ECO:0000313" key="2">
    <source>
        <dbReference type="Proteomes" id="UP000315700"/>
    </source>
</evidence>
<evidence type="ECO:0008006" key="3">
    <source>
        <dbReference type="Google" id="ProtNLM"/>
    </source>
</evidence>
<keyword evidence="2" id="KW-1185">Reference proteome</keyword>
<reference evidence="1 2" key="1">
    <citation type="submission" date="2019-02" db="EMBL/GenBank/DDBJ databases">
        <title>Deep-cultivation of Planctomycetes and their phenomic and genomic characterization uncovers novel biology.</title>
        <authorList>
            <person name="Wiegand S."/>
            <person name="Jogler M."/>
            <person name="Boedeker C."/>
            <person name="Pinto D."/>
            <person name="Vollmers J."/>
            <person name="Rivas-Marin E."/>
            <person name="Kohn T."/>
            <person name="Peeters S.H."/>
            <person name="Heuer A."/>
            <person name="Rast P."/>
            <person name="Oberbeckmann S."/>
            <person name="Bunk B."/>
            <person name="Jeske O."/>
            <person name="Meyerdierks A."/>
            <person name="Storesund J.E."/>
            <person name="Kallscheuer N."/>
            <person name="Luecker S."/>
            <person name="Lage O.M."/>
            <person name="Pohl T."/>
            <person name="Merkel B.J."/>
            <person name="Hornburger P."/>
            <person name="Mueller R.-W."/>
            <person name="Bruemmer F."/>
            <person name="Labrenz M."/>
            <person name="Spormann A.M."/>
            <person name="Op den Camp H."/>
            <person name="Overmann J."/>
            <person name="Amann R."/>
            <person name="Jetten M.S.M."/>
            <person name="Mascher T."/>
            <person name="Medema M.H."/>
            <person name="Devos D.P."/>
            <person name="Kaster A.-K."/>
            <person name="Ovreas L."/>
            <person name="Rohde M."/>
            <person name="Galperin M.Y."/>
            <person name="Jogler C."/>
        </authorList>
    </citation>
    <scope>NUCLEOTIDE SEQUENCE [LARGE SCALE GENOMIC DNA]</scope>
    <source>
        <strain evidence="1 2">Pan44</strain>
    </source>
</reference>
<organism evidence="1 2">
    <name type="scientific">Caulifigura coniformis</name>
    <dbReference type="NCBI Taxonomy" id="2527983"/>
    <lineage>
        <taxon>Bacteria</taxon>
        <taxon>Pseudomonadati</taxon>
        <taxon>Planctomycetota</taxon>
        <taxon>Planctomycetia</taxon>
        <taxon>Planctomycetales</taxon>
        <taxon>Planctomycetaceae</taxon>
        <taxon>Caulifigura</taxon>
    </lineage>
</organism>
<dbReference type="OrthoDB" id="286727at2"/>
<dbReference type="KEGG" id="ccos:Pan44_45840"/>